<evidence type="ECO:0000256" key="3">
    <source>
        <dbReference type="ARBA" id="ARBA00023015"/>
    </source>
</evidence>
<evidence type="ECO:0000256" key="7">
    <source>
        <dbReference type="PROSITE-ProRule" id="PRU01091"/>
    </source>
</evidence>
<evidence type="ECO:0000256" key="8">
    <source>
        <dbReference type="SAM" id="MobiDB-lite"/>
    </source>
</evidence>
<dbReference type="InterPro" id="IPR051677">
    <property type="entry name" value="AfsR-DnrI-RedD_regulator"/>
</dbReference>
<dbReference type="InterPro" id="IPR036388">
    <property type="entry name" value="WH-like_DNA-bd_sf"/>
</dbReference>
<feature type="region of interest" description="Disordered" evidence="8">
    <location>
        <begin position="258"/>
        <end position="278"/>
    </location>
</feature>
<dbReference type="Gene3D" id="3.40.50.2300">
    <property type="match status" value="1"/>
</dbReference>
<dbReference type="SMART" id="SM00448">
    <property type="entry name" value="REC"/>
    <property type="match status" value="1"/>
</dbReference>
<evidence type="ECO:0000256" key="1">
    <source>
        <dbReference type="ARBA" id="ARBA00005820"/>
    </source>
</evidence>
<dbReference type="InterPro" id="IPR005158">
    <property type="entry name" value="BTAD"/>
</dbReference>
<dbReference type="EMBL" id="BOOB01000002">
    <property type="protein sequence ID" value="GIH30019.1"/>
    <property type="molecule type" value="Genomic_DNA"/>
</dbReference>
<dbReference type="PROSITE" id="PS50110">
    <property type="entry name" value="RESPONSE_REGULATORY"/>
    <property type="match status" value="1"/>
</dbReference>
<dbReference type="CDD" id="cd15831">
    <property type="entry name" value="BTAD"/>
    <property type="match status" value="1"/>
</dbReference>
<reference evidence="11 12" key="1">
    <citation type="submission" date="2021-01" db="EMBL/GenBank/DDBJ databases">
        <title>Whole genome shotgun sequence of Microbispora amethystogenes NBRC 101907.</title>
        <authorList>
            <person name="Komaki H."/>
            <person name="Tamura T."/>
        </authorList>
    </citation>
    <scope>NUCLEOTIDE SEQUENCE [LARGE SCALE GENOMIC DNA]</scope>
    <source>
        <strain evidence="11 12">NBRC 101907</strain>
    </source>
</reference>
<organism evidence="11 12">
    <name type="scientific">Microbispora amethystogenes</name>
    <dbReference type="NCBI Taxonomy" id="1427754"/>
    <lineage>
        <taxon>Bacteria</taxon>
        <taxon>Bacillati</taxon>
        <taxon>Actinomycetota</taxon>
        <taxon>Actinomycetes</taxon>
        <taxon>Streptosporangiales</taxon>
        <taxon>Streptosporangiaceae</taxon>
        <taxon>Microbispora</taxon>
    </lineage>
</organism>
<dbReference type="Gene3D" id="1.10.10.10">
    <property type="entry name" value="Winged helix-like DNA-binding domain superfamily/Winged helix DNA-binding domain"/>
    <property type="match status" value="1"/>
</dbReference>
<name>A0ABQ4F5C6_9ACTN</name>
<evidence type="ECO:0000256" key="6">
    <source>
        <dbReference type="PROSITE-ProRule" id="PRU00169"/>
    </source>
</evidence>
<dbReference type="Pfam" id="PF00486">
    <property type="entry name" value="Trans_reg_C"/>
    <property type="match status" value="1"/>
</dbReference>
<evidence type="ECO:0000256" key="2">
    <source>
        <dbReference type="ARBA" id="ARBA00022553"/>
    </source>
</evidence>
<evidence type="ECO:0000313" key="11">
    <source>
        <dbReference type="EMBL" id="GIH30019.1"/>
    </source>
</evidence>
<dbReference type="SMART" id="SM00862">
    <property type="entry name" value="Trans_reg_C"/>
    <property type="match status" value="1"/>
</dbReference>
<evidence type="ECO:0000256" key="4">
    <source>
        <dbReference type="ARBA" id="ARBA00023125"/>
    </source>
</evidence>
<feature type="domain" description="OmpR/PhoB-type" evidence="10">
    <location>
        <begin position="1"/>
        <end position="98"/>
    </location>
</feature>
<feature type="modified residue" description="4-aspartylphosphate" evidence="6">
    <location>
        <position position="338"/>
    </location>
</feature>
<dbReference type="InterPro" id="IPR001867">
    <property type="entry name" value="OmpR/PhoB-type_DNA-bd"/>
</dbReference>
<dbReference type="SMART" id="SM01043">
    <property type="entry name" value="BTAD"/>
    <property type="match status" value="1"/>
</dbReference>
<evidence type="ECO:0000259" key="9">
    <source>
        <dbReference type="PROSITE" id="PS50110"/>
    </source>
</evidence>
<dbReference type="SUPFAM" id="SSF46894">
    <property type="entry name" value="C-terminal effector domain of the bipartite response regulators"/>
    <property type="match status" value="2"/>
</dbReference>
<dbReference type="PANTHER" id="PTHR35807:SF1">
    <property type="entry name" value="TRANSCRIPTIONAL REGULATOR REDD"/>
    <property type="match status" value="1"/>
</dbReference>
<dbReference type="InterPro" id="IPR011990">
    <property type="entry name" value="TPR-like_helical_dom_sf"/>
</dbReference>
<comment type="similarity">
    <text evidence="1">Belongs to the AfsR/DnrI/RedD regulatory family.</text>
</comment>
<keyword evidence="12" id="KW-1185">Reference proteome</keyword>
<accession>A0ABQ4F5C6</accession>
<feature type="domain" description="Response regulatory" evidence="9">
    <location>
        <begin position="287"/>
        <end position="403"/>
    </location>
</feature>
<feature type="DNA-binding region" description="OmpR/PhoB-type" evidence="7">
    <location>
        <begin position="1"/>
        <end position="98"/>
    </location>
</feature>
<dbReference type="Pfam" id="PF03704">
    <property type="entry name" value="BTAD"/>
    <property type="match status" value="1"/>
</dbReference>
<dbReference type="PROSITE" id="PS51755">
    <property type="entry name" value="OMPR_PHOB"/>
    <property type="match status" value="1"/>
</dbReference>
<evidence type="ECO:0000313" key="12">
    <source>
        <dbReference type="Proteomes" id="UP000651728"/>
    </source>
</evidence>
<sequence>MVIFRALGPFEAISDGETLDLGGQRQQAVLARLLVAGGRAVPVSALIDELWPGEPPAQALSTIQGYVSRLRRALEPGRAPREEAGILVSAPPGYALRAGVEDVDSWHFEHLVKNEHDGPAATLERMETALGLWRGPALAGFQELMWAQAEAMRLDELRLLAVERRADAALRLGRTGALIPDLEAHASAHPLREEAWRLLALALYRAGRQGDALGALRRAREALRDELGLDLGPTLQRLEQDILAQAGHLDAPDAGAPALARAASPVPNAPDGSRGTEPARAGTRALRVLIADDQALVRTGLKVILDSEPGLDLVGEAENGERAIALVRDARPDVVLMDIQMPRLDGLAAARRILAAEAPPKVIMMTTFGTDENLYAALRAGVSGFVLKTSAPEQLIAAVRAAVAGDALLDPAVTTHLISAFAGRRDPSAPEGLSDADIDLIKLVARGFTNRQIAMTLDVPEAEVAGDVTALLRALGLVDRAQLVVLAYERGLVSPGSPGA</sequence>
<dbReference type="Proteomes" id="UP000651728">
    <property type="component" value="Unassembled WGS sequence"/>
</dbReference>
<dbReference type="Pfam" id="PF00072">
    <property type="entry name" value="Response_reg"/>
    <property type="match status" value="1"/>
</dbReference>
<gene>
    <name evidence="11" type="ORF">Mam01_01830</name>
</gene>
<evidence type="ECO:0000259" key="10">
    <source>
        <dbReference type="PROSITE" id="PS51755"/>
    </source>
</evidence>
<keyword evidence="4 7" id="KW-0238">DNA-binding</keyword>
<evidence type="ECO:0000256" key="5">
    <source>
        <dbReference type="ARBA" id="ARBA00023163"/>
    </source>
</evidence>
<dbReference type="InterPro" id="IPR011006">
    <property type="entry name" value="CheY-like_superfamily"/>
</dbReference>
<dbReference type="PANTHER" id="PTHR35807">
    <property type="entry name" value="TRANSCRIPTIONAL REGULATOR REDD-RELATED"/>
    <property type="match status" value="1"/>
</dbReference>
<comment type="caution">
    <text evidence="11">The sequence shown here is derived from an EMBL/GenBank/DDBJ whole genome shotgun (WGS) entry which is preliminary data.</text>
</comment>
<keyword evidence="3" id="KW-0805">Transcription regulation</keyword>
<proteinExistence type="inferred from homology"/>
<dbReference type="CDD" id="cd17535">
    <property type="entry name" value="REC_NarL-like"/>
    <property type="match status" value="1"/>
</dbReference>
<dbReference type="SMART" id="SM00421">
    <property type="entry name" value="HTH_LUXR"/>
    <property type="match status" value="1"/>
</dbReference>
<dbReference type="Gene3D" id="1.25.40.10">
    <property type="entry name" value="Tetratricopeptide repeat domain"/>
    <property type="match status" value="1"/>
</dbReference>
<dbReference type="InterPro" id="IPR001789">
    <property type="entry name" value="Sig_transdc_resp-reg_receiver"/>
</dbReference>
<keyword evidence="5" id="KW-0804">Transcription</keyword>
<evidence type="ECO:0008006" key="13">
    <source>
        <dbReference type="Google" id="ProtNLM"/>
    </source>
</evidence>
<dbReference type="SUPFAM" id="SSF52172">
    <property type="entry name" value="CheY-like"/>
    <property type="match status" value="1"/>
</dbReference>
<protein>
    <recommendedName>
        <fullName evidence="13">Response regulator</fullName>
    </recommendedName>
</protein>
<keyword evidence="2 6" id="KW-0597">Phosphoprotein</keyword>
<dbReference type="InterPro" id="IPR000792">
    <property type="entry name" value="Tscrpt_reg_LuxR_C"/>
</dbReference>
<dbReference type="InterPro" id="IPR058245">
    <property type="entry name" value="NreC/VraR/RcsB-like_REC"/>
</dbReference>
<dbReference type="RefSeq" id="WP_204283393.1">
    <property type="nucleotide sequence ID" value="NZ_BAABEJ010000001.1"/>
</dbReference>
<dbReference type="SUPFAM" id="SSF48452">
    <property type="entry name" value="TPR-like"/>
    <property type="match status" value="1"/>
</dbReference>
<dbReference type="InterPro" id="IPR016032">
    <property type="entry name" value="Sig_transdc_resp-reg_C-effctor"/>
</dbReference>